<evidence type="ECO:0000313" key="2">
    <source>
        <dbReference type="Proteomes" id="UP000286931"/>
    </source>
</evidence>
<evidence type="ECO:0000313" key="1">
    <source>
        <dbReference type="EMBL" id="GCE01276.1"/>
    </source>
</evidence>
<proteinExistence type="predicted"/>
<dbReference type="Proteomes" id="UP000286931">
    <property type="component" value="Unassembled WGS sequence"/>
</dbReference>
<sequence length="634" mass="68565">MLNPLDGPFPWLALLIGLGLAGGTRTMRRRLRALPTLPVSSTSPASPIASTRERRTDPWTCVSATGVHPDEATVRAAVAHAERHGLLLLDLVPGDLPGDELLTLLGRLDPDRIHRDPLARGRGAGHALLVHEDVLRRAAVPAADLAGPDAPALIELTARLKPFAALGTGHAVAPGLSATRPDPALRKRRLRANGVPVWPTLIGNLGEAAAYAGACVTNPFWGAVVFLAMWSQPFAVVAGRSPVRPRDLGRAGALRPFLAVPRWLRAVAGPRPTAATDRSAPDPAALRPAYERSVAAGLAAFFEDRRDTCPWCGSDRLALHRRVRDHLQGKPGRFTLDRCRDCAHVFQNPRLSLAGLDYYYRDFYDGLGGAGAEALFGTMSRTYRARAELLRRHMPADSAPRAWLDVGTGHGHMCVVGRTVLPDTVFDGLDMGDGVAEAERRGWIRTGYRGQFPELADDLAGRYDAVGMHHYLEHTRDPLAELDAAAKVLVPGGRLLIELPDPQCRYGRLLRGLWLPLFQPQHQHLMPWRNLEAALHARGFTVLAREHGRAHQGNDFTGAVSQALTALGPDPAMPWVPGGPTPPRRARRAVLVTLSVPCFVVSVLLDAVGALLARVAGEHGMSNAYRLLARKDPG</sequence>
<keyword evidence="2" id="KW-1185">Reference proteome</keyword>
<dbReference type="Pfam" id="PF13489">
    <property type="entry name" value="Methyltransf_23"/>
    <property type="match status" value="1"/>
</dbReference>
<gene>
    <name evidence="1" type="ORF">EHYA_09040</name>
</gene>
<dbReference type="EMBL" id="BIFH01000047">
    <property type="protein sequence ID" value="GCE01276.1"/>
    <property type="molecule type" value="Genomic_DNA"/>
</dbReference>
<organism evidence="1 2">
    <name type="scientific">Embleya hyalina</name>
    <dbReference type="NCBI Taxonomy" id="516124"/>
    <lineage>
        <taxon>Bacteria</taxon>
        <taxon>Bacillati</taxon>
        <taxon>Actinomycetota</taxon>
        <taxon>Actinomycetes</taxon>
        <taxon>Kitasatosporales</taxon>
        <taxon>Streptomycetaceae</taxon>
        <taxon>Embleya</taxon>
    </lineage>
</organism>
<name>A0A401Z3A0_9ACTN</name>
<dbReference type="InterPro" id="IPR029063">
    <property type="entry name" value="SAM-dependent_MTases_sf"/>
</dbReference>
<comment type="caution">
    <text evidence="1">The sequence shown here is derived from an EMBL/GenBank/DDBJ whole genome shotgun (WGS) entry which is preliminary data.</text>
</comment>
<dbReference type="SUPFAM" id="SSF53335">
    <property type="entry name" value="S-adenosyl-L-methionine-dependent methyltransferases"/>
    <property type="match status" value="1"/>
</dbReference>
<reference evidence="1 2" key="1">
    <citation type="submission" date="2018-12" db="EMBL/GenBank/DDBJ databases">
        <title>Draft genome sequence of Embleya hyalina NBRC 13850T.</title>
        <authorList>
            <person name="Komaki H."/>
            <person name="Hosoyama A."/>
            <person name="Kimura A."/>
            <person name="Ichikawa N."/>
            <person name="Tamura T."/>
        </authorList>
    </citation>
    <scope>NUCLEOTIDE SEQUENCE [LARGE SCALE GENOMIC DNA]</scope>
    <source>
        <strain evidence="1 2">NBRC 13850</strain>
    </source>
</reference>
<dbReference type="RefSeq" id="WP_246127292.1">
    <property type="nucleotide sequence ID" value="NZ_BIFH01000047.1"/>
</dbReference>
<dbReference type="Gene3D" id="3.40.50.150">
    <property type="entry name" value="Vaccinia Virus protein VP39"/>
    <property type="match status" value="1"/>
</dbReference>
<accession>A0A401Z3A0</accession>
<dbReference type="GO" id="GO:0032259">
    <property type="term" value="P:methylation"/>
    <property type="evidence" value="ECO:0007669"/>
    <property type="project" value="UniProtKB-KW"/>
</dbReference>
<dbReference type="AlphaFoldDB" id="A0A401Z3A0"/>
<protein>
    <submittedName>
        <fullName evidence="1">Methyltransferase type 12</fullName>
    </submittedName>
</protein>
<keyword evidence="1" id="KW-0489">Methyltransferase</keyword>
<keyword evidence="1" id="KW-0808">Transferase</keyword>
<dbReference type="GO" id="GO:0008168">
    <property type="term" value="F:methyltransferase activity"/>
    <property type="evidence" value="ECO:0007669"/>
    <property type="project" value="UniProtKB-KW"/>
</dbReference>